<proteinExistence type="predicted"/>
<sequence>MDAYTFLEINIQGESDFEYTGFRDTIRSTPLPPIARGDGWG</sequence>
<dbReference type="OrthoDB" id="1746637at2759"/>
<dbReference type="Proteomes" id="UP000188268">
    <property type="component" value="Unassembled WGS sequence"/>
</dbReference>
<accession>A0A1R3HAM0</accession>
<name>A0A1R3HAM0_COCAP</name>
<dbReference type="Gramene" id="OMO67360">
    <property type="protein sequence ID" value="OMO67360"/>
    <property type="gene ID" value="CCACVL1_20582"/>
</dbReference>
<keyword evidence="2" id="KW-1185">Reference proteome</keyword>
<dbReference type="AlphaFoldDB" id="A0A1R3HAM0"/>
<evidence type="ECO:0000313" key="2">
    <source>
        <dbReference type="Proteomes" id="UP000188268"/>
    </source>
</evidence>
<dbReference type="EMBL" id="AWWV01012423">
    <property type="protein sequence ID" value="OMO67360.1"/>
    <property type="molecule type" value="Genomic_DNA"/>
</dbReference>
<organism evidence="1 2">
    <name type="scientific">Corchorus capsularis</name>
    <name type="common">Jute</name>
    <dbReference type="NCBI Taxonomy" id="210143"/>
    <lineage>
        <taxon>Eukaryota</taxon>
        <taxon>Viridiplantae</taxon>
        <taxon>Streptophyta</taxon>
        <taxon>Embryophyta</taxon>
        <taxon>Tracheophyta</taxon>
        <taxon>Spermatophyta</taxon>
        <taxon>Magnoliopsida</taxon>
        <taxon>eudicotyledons</taxon>
        <taxon>Gunneridae</taxon>
        <taxon>Pentapetalae</taxon>
        <taxon>rosids</taxon>
        <taxon>malvids</taxon>
        <taxon>Malvales</taxon>
        <taxon>Malvaceae</taxon>
        <taxon>Grewioideae</taxon>
        <taxon>Apeibeae</taxon>
        <taxon>Corchorus</taxon>
    </lineage>
</organism>
<evidence type="ECO:0000313" key="1">
    <source>
        <dbReference type="EMBL" id="OMO67360.1"/>
    </source>
</evidence>
<comment type="caution">
    <text evidence="1">The sequence shown here is derived from an EMBL/GenBank/DDBJ whole genome shotgun (WGS) entry which is preliminary data.</text>
</comment>
<gene>
    <name evidence="1" type="ORF">CCACVL1_20582</name>
</gene>
<protein>
    <submittedName>
        <fullName evidence="1">Uncharacterized protein</fullName>
    </submittedName>
</protein>
<reference evidence="1 2" key="1">
    <citation type="submission" date="2013-09" db="EMBL/GenBank/DDBJ databases">
        <title>Corchorus capsularis genome sequencing.</title>
        <authorList>
            <person name="Alam M."/>
            <person name="Haque M.S."/>
            <person name="Islam M.S."/>
            <person name="Emdad E.M."/>
            <person name="Islam M.M."/>
            <person name="Ahmed B."/>
            <person name="Halim A."/>
            <person name="Hossen Q.M.M."/>
            <person name="Hossain M.Z."/>
            <person name="Ahmed R."/>
            <person name="Khan M.M."/>
            <person name="Islam R."/>
            <person name="Rashid M.M."/>
            <person name="Khan S.A."/>
            <person name="Rahman M.S."/>
            <person name="Alam M."/>
        </authorList>
    </citation>
    <scope>NUCLEOTIDE SEQUENCE [LARGE SCALE GENOMIC DNA]</scope>
    <source>
        <strain evidence="2">cv. CVL-1</strain>
        <tissue evidence="1">Whole seedling</tissue>
    </source>
</reference>